<dbReference type="RefSeq" id="WP_132552885.1">
    <property type="nucleotide sequence ID" value="NZ_SMBK01000013.1"/>
</dbReference>
<reference evidence="1 2" key="1">
    <citation type="submission" date="2019-03" db="EMBL/GenBank/DDBJ databases">
        <title>Genomic Encyclopedia of Type Strains, Phase IV (KMG-V): Genome sequencing to study the core and pangenomes of soil and plant-associated prokaryotes.</title>
        <authorList>
            <person name="Whitman W."/>
        </authorList>
    </citation>
    <scope>NUCLEOTIDE SEQUENCE [LARGE SCALE GENOMIC DNA]</scope>
    <source>
        <strain evidence="1 2">IE4868</strain>
    </source>
</reference>
<gene>
    <name evidence="1" type="ORF">EV129_113108</name>
</gene>
<comment type="caution">
    <text evidence="1">The sequence shown here is derived from an EMBL/GenBank/DDBJ whole genome shotgun (WGS) entry which is preliminary data.</text>
</comment>
<dbReference type="Proteomes" id="UP000295507">
    <property type="component" value="Unassembled WGS sequence"/>
</dbReference>
<protein>
    <submittedName>
        <fullName evidence="1">Uncharacterized protein</fullName>
    </submittedName>
</protein>
<evidence type="ECO:0000313" key="1">
    <source>
        <dbReference type="EMBL" id="TCU34124.1"/>
    </source>
</evidence>
<sequence length="104" mass="11466">MMNELIAEAKGALGLRSVWIDDEEYEKIINAVLAKVATYDDNDSRTLAIASSARLNRLLRICREIKWNDLGEPAMKANSTKAAMYELACFVLQDALAQKSASAS</sequence>
<name>A0A4R3RHI6_9HYPH</name>
<accession>A0A4R3RHI6</accession>
<evidence type="ECO:0000313" key="2">
    <source>
        <dbReference type="Proteomes" id="UP000295507"/>
    </source>
</evidence>
<dbReference type="AlphaFoldDB" id="A0A4R3RHI6"/>
<organism evidence="1 2">
    <name type="scientific">Rhizobium azibense</name>
    <dbReference type="NCBI Taxonomy" id="1136135"/>
    <lineage>
        <taxon>Bacteria</taxon>
        <taxon>Pseudomonadati</taxon>
        <taxon>Pseudomonadota</taxon>
        <taxon>Alphaproteobacteria</taxon>
        <taxon>Hyphomicrobiales</taxon>
        <taxon>Rhizobiaceae</taxon>
        <taxon>Rhizobium/Agrobacterium group</taxon>
        <taxon>Rhizobium</taxon>
    </lineage>
</organism>
<proteinExistence type="predicted"/>
<dbReference type="EMBL" id="SMBK01000013">
    <property type="protein sequence ID" value="TCU34124.1"/>
    <property type="molecule type" value="Genomic_DNA"/>
</dbReference>